<evidence type="ECO:0000313" key="3">
    <source>
        <dbReference type="Proteomes" id="UP000735302"/>
    </source>
</evidence>
<reference evidence="2 3" key="1">
    <citation type="journal article" date="2021" name="Elife">
        <title>Chloroplast acquisition without the gene transfer in kleptoplastic sea slugs, Plakobranchus ocellatus.</title>
        <authorList>
            <person name="Maeda T."/>
            <person name="Takahashi S."/>
            <person name="Yoshida T."/>
            <person name="Shimamura S."/>
            <person name="Takaki Y."/>
            <person name="Nagai Y."/>
            <person name="Toyoda A."/>
            <person name="Suzuki Y."/>
            <person name="Arimoto A."/>
            <person name="Ishii H."/>
            <person name="Satoh N."/>
            <person name="Nishiyama T."/>
            <person name="Hasebe M."/>
            <person name="Maruyama T."/>
            <person name="Minagawa J."/>
            <person name="Obokata J."/>
            <person name="Shigenobu S."/>
        </authorList>
    </citation>
    <scope>NUCLEOTIDE SEQUENCE [LARGE SCALE GENOMIC DNA]</scope>
</reference>
<feature type="compositionally biased region" description="Acidic residues" evidence="1">
    <location>
        <begin position="91"/>
        <end position="112"/>
    </location>
</feature>
<feature type="region of interest" description="Disordered" evidence="1">
    <location>
        <begin position="70"/>
        <end position="112"/>
    </location>
</feature>
<dbReference type="EMBL" id="BLXT01007004">
    <property type="protein sequence ID" value="GFO35725.1"/>
    <property type="molecule type" value="Genomic_DNA"/>
</dbReference>
<proteinExistence type="predicted"/>
<feature type="compositionally biased region" description="Basic and acidic residues" evidence="1">
    <location>
        <begin position="70"/>
        <end position="90"/>
    </location>
</feature>
<gene>
    <name evidence="2" type="ORF">PoB_006223000</name>
</gene>
<name>A0AAV4CV28_9GAST</name>
<sequence>MATSNDLLIKQRSVIEFLAAEGCSAANISDFPEMGTLSLDDILKKQKSKKRRNLNSFARTYCKEYMLLSRAEEDAREGGKGEDFEEKKEENEEDEHDDDDEDDEDDDDDDND</sequence>
<evidence type="ECO:0000313" key="2">
    <source>
        <dbReference type="EMBL" id="GFO35725.1"/>
    </source>
</evidence>
<dbReference type="Proteomes" id="UP000735302">
    <property type="component" value="Unassembled WGS sequence"/>
</dbReference>
<protein>
    <submittedName>
        <fullName evidence="2">Uncharacterized protein</fullName>
    </submittedName>
</protein>
<evidence type="ECO:0000256" key="1">
    <source>
        <dbReference type="SAM" id="MobiDB-lite"/>
    </source>
</evidence>
<comment type="caution">
    <text evidence="2">The sequence shown here is derived from an EMBL/GenBank/DDBJ whole genome shotgun (WGS) entry which is preliminary data.</text>
</comment>
<keyword evidence="3" id="KW-1185">Reference proteome</keyword>
<accession>A0AAV4CV28</accession>
<organism evidence="2 3">
    <name type="scientific">Plakobranchus ocellatus</name>
    <dbReference type="NCBI Taxonomy" id="259542"/>
    <lineage>
        <taxon>Eukaryota</taxon>
        <taxon>Metazoa</taxon>
        <taxon>Spiralia</taxon>
        <taxon>Lophotrochozoa</taxon>
        <taxon>Mollusca</taxon>
        <taxon>Gastropoda</taxon>
        <taxon>Heterobranchia</taxon>
        <taxon>Euthyneura</taxon>
        <taxon>Panpulmonata</taxon>
        <taxon>Sacoglossa</taxon>
        <taxon>Placobranchoidea</taxon>
        <taxon>Plakobranchidae</taxon>
        <taxon>Plakobranchus</taxon>
    </lineage>
</organism>
<dbReference type="AlphaFoldDB" id="A0AAV4CV28"/>